<accession>A0A0W0S4I0</accession>
<dbReference type="InterPro" id="IPR029058">
    <property type="entry name" value="AB_hydrolase_fold"/>
</dbReference>
<feature type="transmembrane region" description="Helical" evidence="1">
    <location>
        <begin position="469"/>
        <end position="488"/>
    </location>
</feature>
<evidence type="ECO:0000313" key="2">
    <source>
        <dbReference type="EMBL" id="KTC78004.1"/>
    </source>
</evidence>
<evidence type="ECO:0000256" key="1">
    <source>
        <dbReference type="SAM" id="Phobius"/>
    </source>
</evidence>
<dbReference type="AlphaFoldDB" id="A0A0W0S4I0"/>
<dbReference type="SUPFAM" id="SSF53474">
    <property type="entry name" value="alpha/beta-Hydrolases"/>
    <property type="match status" value="1"/>
</dbReference>
<dbReference type="STRING" id="29422.Lbru_2296"/>
<dbReference type="RefSeq" id="WP_131793585.1">
    <property type="nucleotide sequence ID" value="NZ_CAAAHU010000018.1"/>
</dbReference>
<feature type="transmembrane region" description="Helical" evidence="1">
    <location>
        <begin position="357"/>
        <end position="379"/>
    </location>
</feature>
<proteinExistence type="predicted"/>
<name>A0A0W0S4I0_9GAMM</name>
<feature type="transmembrane region" description="Helical" evidence="1">
    <location>
        <begin position="420"/>
        <end position="438"/>
    </location>
</feature>
<keyword evidence="1" id="KW-0472">Membrane</keyword>
<dbReference type="PATRIC" id="fig|29422.6.peg.2447"/>
<dbReference type="OrthoDB" id="5645591at2"/>
<reference evidence="2 3" key="1">
    <citation type="submission" date="2015-11" db="EMBL/GenBank/DDBJ databases">
        <title>Genomic analysis of 38 Legionella species identifies large and diverse effector repertoires.</title>
        <authorList>
            <person name="Burstein D."/>
            <person name="Amaro F."/>
            <person name="Zusman T."/>
            <person name="Lifshitz Z."/>
            <person name="Cohen O."/>
            <person name="Gilbert J.A."/>
            <person name="Pupko T."/>
            <person name="Shuman H.A."/>
            <person name="Segal G."/>
        </authorList>
    </citation>
    <scope>NUCLEOTIDE SEQUENCE [LARGE SCALE GENOMIC DNA]</scope>
    <source>
        <strain evidence="2 3">ATCC 43878</strain>
    </source>
</reference>
<gene>
    <name evidence="2" type="ORF">Lbru_2296</name>
</gene>
<keyword evidence="1" id="KW-1133">Transmembrane helix</keyword>
<dbReference type="Proteomes" id="UP000054742">
    <property type="component" value="Unassembled WGS sequence"/>
</dbReference>
<dbReference type="EMBL" id="LNXV01000033">
    <property type="protein sequence ID" value="KTC78004.1"/>
    <property type="molecule type" value="Genomic_DNA"/>
</dbReference>
<keyword evidence="1" id="KW-0812">Transmembrane</keyword>
<sequence length="661" mass="75394">MKAGEFYAGGLDLQFFHSNDFEVMDEGNPSRHAAIIARNALRILMMGWREDWQKIISVKVLKAVFIQRDRELMRGMRLAFQEGFQSVYEQLKKHTPLTPEQHRQALLYISNCLTLLPFSDINPYESIAVPQWVNGEWRLVDYKVVPIELTPTNGLKKLFINDKDRVFAYGLEPITDDKAEPHLLFMGTTYPAGQGFVTQINTDLEGFETVGNKLYQSGRQRLFHWLDKQTKKVHVCGTSLGGSLSLLLAIDRGDKLSRVDALNPAGLYDFWFKDHFDNWEKLNIKPQVIIQKQGNDPVSQFGVWKEDWDVVHVIPPRHKQGPNQFIDHALNYAGFAETQFIGVDTVMDNEEHRQRNFWLYTLGRGLVYYLGLVPYHYFIRPCLHYVATHKTQMTLTCAFIVLFSLLPMFIPLVITPALSLAAIILNAVISGVVTSFLIDRTLWFLIDYYKGDNSSEVSKLLNWLRTQSLSPATMIGIGTVGVGAVVTLLLVGTILMPALLFTVASLTTAIYATYKSNEAFNIVFGSEKIPPAACHEPRVPKNASLDIYANEKEEVFSLKELGEYYYAKRVVLKDKSFIPENDKGRTRFGGRSKKELLMGLETEPPNTLITVTATKAKFYEIKHTVRLINQIGLHSSKDKQKEFLQENLADYYREKHAFRKS</sequence>
<protein>
    <submittedName>
        <fullName evidence="2">Uncharacterized protein</fullName>
    </submittedName>
</protein>
<dbReference type="Gene3D" id="3.40.50.1820">
    <property type="entry name" value="alpha/beta hydrolase"/>
    <property type="match status" value="1"/>
</dbReference>
<evidence type="ECO:0000313" key="3">
    <source>
        <dbReference type="Proteomes" id="UP000054742"/>
    </source>
</evidence>
<feature type="transmembrane region" description="Helical" evidence="1">
    <location>
        <begin position="391"/>
        <end position="414"/>
    </location>
</feature>
<comment type="caution">
    <text evidence="2">The sequence shown here is derived from an EMBL/GenBank/DDBJ whole genome shotgun (WGS) entry which is preliminary data.</text>
</comment>
<keyword evidence="3" id="KW-1185">Reference proteome</keyword>
<organism evidence="2 3">
    <name type="scientific">Legionella brunensis</name>
    <dbReference type="NCBI Taxonomy" id="29422"/>
    <lineage>
        <taxon>Bacteria</taxon>
        <taxon>Pseudomonadati</taxon>
        <taxon>Pseudomonadota</taxon>
        <taxon>Gammaproteobacteria</taxon>
        <taxon>Legionellales</taxon>
        <taxon>Legionellaceae</taxon>
        <taxon>Legionella</taxon>
    </lineage>
</organism>